<dbReference type="Pfam" id="PF00085">
    <property type="entry name" value="Thioredoxin"/>
    <property type="match status" value="1"/>
</dbReference>
<dbReference type="InterPro" id="IPR013766">
    <property type="entry name" value="Thioredoxin_domain"/>
</dbReference>
<sequence>MPLAPCSAASHAVTHEGSGDALFARLQMQPVAAAGFDAALAAAGDALVAVYFWGDHCFNCERFKQAAEPKAAELSALRLHWLQANVYTDTELGRRFSLHGVPSFYFFHRGKKLGRITSWPGLPAFTKAVEDLYMRIGAAAGP</sequence>
<proteinExistence type="predicted"/>
<dbReference type="InterPro" id="IPR036249">
    <property type="entry name" value="Thioredoxin-like_sf"/>
</dbReference>
<gene>
    <name evidence="2" type="ORF">AAW51_1926</name>
</gene>
<protein>
    <submittedName>
        <fullName evidence="2">Thioredoxin</fullName>
    </submittedName>
</protein>
<organism evidence="2 3">
    <name type="scientific">Caldimonas brevitalea</name>
    <dbReference type="NCBI Taxonomy" id="413882"/>
    <lineage>
        <taxon>Bacteria</taxon>
        <taxon>Pseudomonadati</taxon>
        <taxon>Pseudomonadota</taxon>
        <taxon>Betaproteobacteria</taxon>
        <taxon>Burkholderiales</taxon>
        <taxon>Sphaerotilaceae</taxon>
        <taxon>Caldimonas</taxon>
    </lineage>
</organism>
<accession>A0A0G3BGZ9</accession>
<keyword evidence="3" id="KW-1185">Reference proteome</keyword>
<evidence type="ECO:0000313" key="2">
    <source>
        <dbReference type="EMBL" id="AKJ28617.1"/>
    </source>
</evidence>
<name>A0A0G3BGZ9_9BURK</name>
<evidence type="ECO:0000313" key="3">
    <source>
        <dbReference type="Proteomes" id="UP000035352"/>
    </source>
</evidence>
<dbReference type="KEGG" id="pbh:AAW51_1926"/>
<dbReference type="Gene3D" id="3.40.30.10">
    <property type="entry name" value="Glutaredoxin"/>
    <property type="match status" value="1"/>
</dbReference>
<dbReference type="STRING" id="413882.AAW51_1926"/>
<evidence type="ECO:0000259" key="1">
    <source>
        <dbReference type="Pfam" id="PF00085"/>
    </source>
</evidence>
<reference evidence="2 3" key="1">
    <citation type="submission" date="2015-05" db="EMBL/GenBank/DDBJ databases">
        <authorList>
            <person name="Tang B."/>
            <person name="Yu Y."/>
        </authorList>
    </citation>
    <scope>NUCLEOTIDE SEQUENCE [LARGE SCALE GENOMIC DNA]</scope>
    <source>
        <strain evidence="2 3">DSM 7029</strain>
    </source>
</reference>
<dbReference type="EMBL" id="CP011371">
    <property type="protein sequence ID" value="AKJ28617.1"/>
    <property type="molecule type" value="Genomic_DNA"/>
</dbReference>
<dbReference type="SUPFAM" id="SSF52833">
    <property type="entry name" value="Thioredoxin-like"/>
    <property type="match status" value="1"/>
</dbReference>
<feature type="domain" description="Thioredoxin" evidence="1">
    <location>
        <begin position="30"/>
        <end position="116"/>
    </location>
</feature>
<dbReference type="AlphaFoldDB" id="A0A0G3BGZ9"/>
<dbReference type="Proteomes" id="UP000035352">
    <property type="component" value="Chromosome"/>
</dbReference>
<dbReference type="RefSeq" id="WP_238947808.1">
    <property type="nucleotide sequence ID" value="NZ_CP011371.1"/>
</dbReference>
<dbReference type="CDD" id="cd02947">
    <property type="entry name" value="TRX_family"/>
    <property type="match status" value="1"/>
</dbReference>